<evidence type="ECO:0000313" key="2">
    <source>
        <dbReference type="Proteomes" id="UP000186905"/>
    </source>
</evidence>
<evidence type="ECO:0000313" key="1">
    <source>
        <dbReference type="EMBL" id="OLQ79937.1"/>
    </source>
</evidence>
<dbReference type="OrthoDB" id="5828826at2"/>
<proteinExistence type="predicted"/>
<dbReference type="Proteomes" id="UP000186905">
    <property type="component" value="Unassembled WGS sequence"/>
</dbReference>
<dbReference type="EMBL" id="MJIL01000048">
    <property type="protein sequence ID" value="OLQ79937.1"/>
    <property type="molecule type" value="Genomic_DNA"/>
</dbReference>
<reference evidence="1 2" key="1">
    <citation type="submission" date="2016-09" db="EMBL/GenBank/DDBJ databases">
        <title>Photobacterium proteolyticum sp. nov. a protease producing bacterium isolated from ocean sediments of Laizhou Bay.</title>
        <authorList>
            <person name="Li Y."/>
        </authorList>
    </citation>
    <scope>NUCLEOTIDE SEQUENCE [LARGE SCALE GENOMIC DNA]</scope>
    <source>
        <strain evidence="1 2">13-12</strain>
    </source>
</reference>
<organism evidence="1 2">
    <name type="scientific">Photobacterium proteolyticum</name>
    <dbReference type="NCBI Taxonomy" id="1903952"/>
    <lineage>
        <taxon>Bacteria</taxon>
        <taxon>Pseudomonadati</taxon>
        <taxon>Pseudomonadota</taxon>
        <taxon>Gammaproteobacteria</taxon>
        <taxon>Vibrionales</taxon>
        <taxon>Vibrionaceae</taxon>
        <taxon>Photobacterium</taxon>
    </lineage>
</organism>
<dbReference type="AlphaFoldDB" id="A0A1Q9GXF9"/>
<keyword evidence="2" id="KW-1185">Reference proteome</keyword>
<name>A0A1Q9GXF9_9GAMM</name>
<protein>
    <recommendedName>
        <fullName evidence="3">DUF1127 domain-containing protein</fullName>
    </recommendedName>
</protein>
<comment type="caution">
    <text evidence="1">The sequence shown here is derived from an EMBL/GenBank/DDBJ whole genome shotgun (WGS) entry which is preliminary data.</text>
</comment>
<dbReference type="RefSeq" id="WP_075762554.1">
    <property type="nucleotide sequence ID" value="NZ_MJIL01000048.1"/>
</dbReference>
<evidence type="ECO:0008006" key="3">
    <source>
        <dbReference type="Google" id="ProtNLM"/>
    </source>
</evidence>
<sequence>MRQSVYLRIAVLLIRLDVHREDAAWRRAHRRIRLDIPHLSEHLLQDIGVGKDYRVDNYLLSDKAGRMIRHLRREYKSRLVT</sequence>
<gene>
    <name evidence="1" type="ORF">BIT28_01410</name>
</gene>
<accession>A0A1Q9GXF9</accession>